<comment type="caution">
    <text evidence="3">The sequence shown here is derived from an EMBL/GenBank/DDBJ whole genome shotgun (WGS) entry which is preliminary data.</text>
</comment>
<gene>
    <name evidence="3" type="ORF">CH362_14925</name>
</gene>
<dbReference type="InterPro" id="IPR032812">
    <property type="entry name" value="SbsA_Ig"/>
</dbReference>
<dbReference type="Gene3D" id="2.60.40.3710">
    <property type="match status" value="2"/>
</dbReference>
<evidence type="ECO:0000256" key="1">
    <source>
        <dbReference type="ARBA" id="ARBA00022729"/>
    </source>
</evidence>
<sequence>MKKFLVIGLIIVAALTNCDSVSKNLLKVDPFIGETEPPKVIFSNPASGMQNLPTNQSFSIGFSRPMNINSCQIAFTISPSTPGFFSNTAGLILTFTPTSALNAGTYTINLTKACEDPDGMDIQNPFSASVAIGTSTGSLGSNPTISGMYVYAGTSSACNTSNAALTDFLNGNVQNACMGNPSQNQILINFSRPMNTQTTNSAISISPSVSGSYTWSSNTILTITLDSALNLNQRYTVVVGASATDQNNIAMKQSVQSSFYVGSGNANPSVSSMTVLSGSQAGCQAGIGSATNFLTSTVNNGCVGNPTNNTITFNFTTPMDTQSTQNAVSFSPNIPGSFSWSNGNQTLTLVSDSTLSYGTRYEVGVGTSAQSSSLISMQQAVVGSFVAGALTSAPIVQAVGLASQTGAPGCSTTYPGTGSSTGGDWNLGFCWWDSSLPVLSPSSYKFRGGDDGASTATSCADQTTDNFRLVFNNYMDTGATASAVSLTRVSGTSTVIRLSTWSWSDCQVSYPFGCRVLDLKFAEIESSCGGNGAFGPSGDYNLTRAGLDFTNAYAPIGVDPNSPVYMIEVNSSATDVNGRSLSSPFTFSAVSQ</sequence>
<feature type="domain" description="SbsA Ig-like" evidence="2">
    <location>
        <begin position="35"/>
        <end position="123"/>
    </location>
</feature>
<dbReference type="Pfam" id="PF13205">
    <property type="entry name" value="Big_5"/>
    <property type="match status" value="3"/>
</dbReference>
<feature type="domain" description="SbsA Ig-like" evidence="2">
    <location>
        <begin position="180"/>
        <end position="259"/>
    </location>
</feature>
<accession>A0A2M9YAA6</accession>
<keyword evidence="4" id="KW-1185">Reference proteome</keyword>
<keyword evidence="1" id="KW-0732">Signal</keyword>
<protein>
    <recommendedName>
        <fullName evidence="2">SbsA Ig-like domain-containing protein</fullName>
    </recommendedName>
</protein>
<dbReference type="Proteomes" id="UP000231926">
    <property type="component" value="Unassembled WGS sequence"/>
</dbReference>
<organism evidence="3 4">
    <name type="scientific">Leptospira saintgironsiae</name>
    <dbReference type="NCBI Taxonomy" id="2023183"/>
    <lineage>
        <taxon>Bacteria</taxon>
        <taxon>Pseudomonadati</taxon>
        <taxon>Spirochaetota</taxon>
        <taxon>Spirochaetia</taxon>
        <taxon>Leptospirales</taxon>
        <taxon>Leptospiraceae</taxon>
        <taxon>Leptospira</taxon>
    </lineage>
</organism>
<evidence type="ECO:0000313" key="3">
    <source>
        <dbReference type="EMBL" id="PJZ48492.1"/>
    </source>
</evidence>
<name>A0A2M9YAA6_9LEPT</name>
<evidence type="ECO:0000259" key="2">
    <source>
        <dbReference type="Pfam" id="PF13205"/>
    </source>
</evidence>
<dbReference type="AlphaFoldDB" id="A0A2M9YAA6"/>
<proteinExistence type="predicted"/>
<reference evidence="3 4" key="1">
    <citation type="submission" date="2017-07" db="EMBL/GenBank/DDBJ databases">
        <title>Leptospira spp. isolated from tropical soils.</title>
        <authorList>
            <person name="Thibeaux R."/>
            <person name="Iraola G."/>
            <person name="Ferres I."/>
            <person name="Bierque E."/>
            <person name="Girault D."/>
            <person name="Soupe-Gilbert M.-E."/>
            <person name="Picardeau M."/>
            <person name="Goarant C."/>
        </authorList>
    </citation>
    <scope>NUCLEOTIDE SEQUENCE [LARGE SCALE GENOMIC DNA]</scope>
    <source>
        <strain evidence="3 4">FH4-C-A2</strain>
    </source>
</reference>
<dbReference type="EMBL" id="NPDR01000006">
    <property type="protein sequence ID" value="PJZ48492.1"/>
    <property type="molecule type" value="Genomic_DNA"/>
</dbReference>
<dbReference type="RefSeq" id="WP_100711115.1">
    <property type="nucleotide sequence ID" value="NZ_NPDR01000006.1"/>
</dbReference>
<dbReference type="OrthoDB" id="343030at2"/>
<evidence type="ECO:0000313" key="4">
    <source>
        <dbReference type="Proteomes" id="UP000231926"/>
    </source>
</evidence>
<feature type="domain" description="SbsA Ig-like" evidence="2">
    <location>
        <begin position="293"/>
        <end position="373"/>
    </location>
</feature>